<evidence type="ECO:0000256" key="1">
    <source>
        <dbReference type="ARBA" id="ARBA00006096"/>
    </source>
</evidence>
<comment type="caution">
    <text evidence="5">The sequence shown here is derived from an EMBL/GenBank/DDBJ whole genome shotgun (WGS) entry which is preliminary data.</text>
</comment>
<organism evidence="5 6">
    <name type="scientific">Nocardioides antri</name>
    <dbReference type="NCBI Taxonomy" id="2607659"/>
    <lineage>
        <taxon>Bacteria</taxon>
        <taxon>Bacillati</taxon>
        <taxon>Actinomycetota</taxon>
        <taxon>Actinomycetes</taxon>
        <taxon>Propionibacteriales</taxon>
        <taxon>Nocardioidaceae</taxon>
        <taxon>Nocardioides</taxon>
    </lineage>
</organism>
<name>A0A5B1M6R3_9ACTN</name>
<dbReference type="InterPro" id="IPR012338">
    <property type="entry name" value="Beta-lactam/transpept-like"/>
</dbReference>
<proteinExistence type="inferred from homology"/>
<evidence type="ECO:0000256" key="2">
    <source>
        <dbReference type="ARBA" id="ARBA00022801"/>
    </source>
</evidence>
<dbReference type="Pfam" id="PF02113">
    <property type="entry name" value="Peptidase_S13"/>
    <property type="match status" value="2"/>
</dbReference>
<dbReference type="Gene3D" id="3.40.710.10">
    <property type="entry name" value="DD-peptidase/beta-lactamase superfamily"/>
    <property type="match status" value="1"/>
</dbReference>
<evidence type="ECO:0000313" key="6">
    <source>
        <dbReference type="Proteomes" id="UP000324351"/>
    </source>
</evidence>
<dbReference type="InterPro" id="IPR000667">
    <property type="entry name" value="Peptidase_S13"/>
</dbReference>
<keyword evidence="4" id="KW-1133">Transmembrane helix</keyword>
<evidence type="ECO:0000256" key="3">
    <source>
        <dbReference type="SAM" id="MobiDB-lite"/>
    </source>
</evidence>
<comment type="similarity">
    <text evidence="1">Belongs to the peptidase S13 family.</text>
</comment>
<keyword evidence="4" id="KW-0472">Membrane</keyword>
<keyword evidence="4" id="KW-0812">Transmembrane</keyword>
<dbReference type="EMBL" id="VUJW01000002">
    <property type="protein sequence ID" value="KAA1428286.1"/>
    <property type="molecule type" value="Genomic_DNA"/>
</dbReference>
<dbReference type="Gene3D" id="3.50.80.20">
    <property type="entry name" value="D-Ala-D-Ala carboxypeptidase C, peptidase S13"/>
    <property type="match status" value="1"/>
</dbReference>
<dbReference type="PANTHER" id="PTHR30023:SF0">
    <property type="entry name" value="PENICILLIN-SENSITIVE CARBOXYPEPTIDASE A"/>
    <property type="match status" value="1"/>
</dbReference>
<accession>A0A5B1M6R3</accession>
<protein>
    <submittedName>
        <fullName evidence="5">D-alanyl-D-alanine carboxypeptidase/D-alanyl-D-alanine-endopeptidase</fullName>
        <ecNumber evidence="5">3.4.16.4</ecNumber>
    </submittedName>
</protein>
<reference evidence="5 6" key="2">
    <citation type="submission" date="2019-09" db="EMBL/GenBank/DDBJ databases">
        <authorList>
            <person name="Jin C."/>
        </authorList>
    </citation>
    <scope>NUCLEOTIDE SEQUENCE [LARGE SCALE GENOMIC DNA]</scope>
    <source>
        <strain evidence="5 6">BN140041</strain>
    </source>
</reference>
<dbReference type="PANTHER" id="PTHR30023">
    <property type="entry name" value="D-ALANYL-D-ALANINE CARBOXYPEPTIDASE"/>
    <property type="match status" value="1"/>
</dbReference>
<dbReference type="NCBIfam" id="TIGR00666">
    <property type="entry name" value="PBP4"/>
    <property type="match status" value="1"/>
</dbReference>
<dbReference type="AlphaFoldDB" id="A0A5B1M6R3"/>
<dbReference type="PRINTS" id="PR00922">
    <property type="entry name" value="DADACBPTASE3"/>
</dbReference>
<reference evidence="5 6" key="1">
    <citation type="submission" date="2019-09" db="EMBL/GenBank/DDBJ databases">
        <title>Nocardioides panacisoli sp. nov., isolated from the soil of a ginseng field.</title>
        <authorList>
            <person name="Cho C."/>
        </authorList>
    </citation>
    <scope>NUCLEOTIDE SEQUENCE [LARGE SCALE GENOMIC DNA]</scope>
    <source>
        <strain evidence="5 6">BN140041</strain>
    </source>
</reference>
<evidence type="ECO:0000256" key="4">
    <source>
        <dbReference type="SAM" id="Phobius"/>
    </source>
</evidence>
<feature type="region of interest" description="Disordered" evidence="3">
    <location>
        <begin position="104"/>
        <end position="133"/>
    </location>
</feature>
<feature type="transmembrane region" description="Helical" evidence="4">
    <location>
        <begin position="69"/>
        <end position="90"/>
    </location>
</feature>
<keyword evidence="6" id="KW-1185">Reference proteome</keyword>
<dbReference type="GO" id="GO:0009002">
    <property type="term" value="F:serine-type D-Ala-D-Ala carboxypeptidase activity"/>
    <property type="evidence" value="ECO:0007669"/>
    <property type="project" value="UniProtKB-EC"/>
</dbReference>
<dbReference type="Proteomes" id="UP000324351">
    <property type="component" value="Unassembled WGS sequence"/>
</dbReference>
<evidence type="ECO:0000313" key="5">
    <source>
        <dbReference type="EMBL" id="KAA1428286.1"/>
    </source>
</evidence>
<keyword evidence="5" id="KW-0645">Protease</keyword>
<gene>
    <name evidence="5" type="primary">dacB</name>
    <name evidence="5" type="ORF">F0U47_04940</name>
</gene>
<dbReference type="GO" id="GO:0000270">
    <property type="term" value="P:peptidoglycan metabolic process"/>
    <property type="evidence" value="ECO:0007669"/>
    <property type="project" value="TreeGrafter"/>
</dbReference>
<sequence>MVDLVLVPAPLGDLHEDVELQHLFLRSAGPAGGPVSTTGDILPQNVPERAVERGEIVAQRDLDHNRASLVGWVSAALALLLVVGVVGWQLGWLDRFLDGDGDRPVDPAAIAPPSEVDVPPVRRPRPVAPPADGSVRLDPAAVQAAITGYLRDRDLGRNVLAAVAPLEGAFDGFSYGSSTARLAIPASTTKIVTSAVALYLLGPDRVFETRTVLESGGGTPRLVLVGGGDPFLLSSPKAQWGTSTAATFAAPKSDVVALARQTARSLRADGVRRVRLGYDDSLFSGPTENPHWRPDYVPDDIVSPITSLWVDEGRDPIGYGRVADPSLTAAQVFSNALSAAGVSIVGSPTATVAEGGAPEMAAVASAPLAQIVQRIIEVSDNEASEVLLRHIGIAEQGEGSFSGGQRGVERALAANDIEMRGSVLYDGSGLSRENQMSPQLLLDVIRWAASDDQPDLRSVITSLPVAGFTGSLADRFDQAAAEGPGRVRAKTGTLTGVTSLAGIAVDIDGSLLVFAMLADKVRRNRAELAEVAMDNAAGALGACHCAR</sequence>
<dbReference type="EC" id="3.4.16.4" evidence="5"/>
<dbReference type="GO" id="GO:0006508">
    <property type="term" value="P:proteolysis"/>
    <property type="evidence" value="ECO:0007669"/>
    <property type="project" value="InterPro"/>
</dbReference>
<keyword evidence="5" id="KW-0121">Carboxypeptidase</keyword>
<keyword evidence="2 5" id="KW-0378">Hydrolase</keyword>
<dbReference type="SUPFAM" id="SSF56601">
    <property type="entry name" value="beta-lactamase/transpeptidase-like"/>
    <property type="match status" value="1"/>
</dbReference>